<reference evidence="2 3" key="1">
    <citation type="submission" date="2018-05" db="EMBL/GenBank/DDBJ databases">
        <title>Evolution of GPA BGCs.</title>
        <authorList>
            <person name="Waglechner N."/>
            <person name="Wright G.D."/>
        </authorList>
    </citation>
    <scope>NUCLEOTIDE SEQUENCE [LARGE SCALE GENOMIC DNA]</scope>
    <source>
        <strain evidence="2 3">DSM 5908</strain>
    </source>
</reference>
<organism evidence="2 3">
    <name type="scientific">Amycolatopsis balhimycina DSM 5908</name>
    <dbReference type="NCBI Taxonomy" id="1081091"/>
    <lineage>
        <taxon>Bacteria</taxon>
        <taxon>Bacillati</taxon>
        <taxon>Actinomycetota</taxon>
        <taxon>Actinomycetes</taxon>
        <taxon>Pseudonocardiales</taxon>
        <taxon>Pseudonocardiaceae</taxon>
        <taxon>Amycolatopsis</taxon>
    </lineage>
</organism>
<comment type="caution">
    <text evidence="2">The sequence shown here is derived from an EMBL/GenBank/DDBJ whole genome shotgun (WGS) entry which is preliminary data.</text>
</comment>
<proteinExistence type="predicted"/>
<protein>
    <submittedName>
        <fullName evidence="2">Uncharacterized protein</fullName>
    </submittedName>
</protein>
<feature type="compositionally biased region" description="Low complexity" evidence="1">
    <location>
        <begin position="59"/>
        <end position="77"/>
    </location>
</feature>
<dbReference type="Proteomes" id="UP000286716">
    <property type="component" value="Unassembled WGS sequence"/>
</dbReference>
<evidence type="ECO:0000313" key="3">
    <source>
        <dbReference type="Proteomes" id="UP000286716"/>
    </source>
</evidence>
<name>A0A428W4U7_AMYBA</name>
<dbReference type="EMBL" id="QHHU01000061">
    <property type="protein sequence ID" value="RSM38118.1"/>
    <property type="molecule type" value="Genomic_DNA"/>
</dbReference>
<dbReference type="AlphaFoldDB" id="A0A428W4U7"/>
<accession>A0A428W4U7</accession>
<feature type="region of interest" description="Disordered" evidence="1">
    <location>
        <begin position="55"/>
        <end position="86"/>
    </location>
</feature>
<evidence type="ECO:0000256" key="1">
    <source>
        <dbReference type="SAM" id="MobiDB-lite"/>
    </source>
</evidence>
<keyword evidence="3" id="KW-1185">Reference proteome</keyword>
<gene>
    <name evidence="2" type="ORF">DMA12_34110</name>
</gene>
<sequence>MRRFPALRTPAVPAFGDQLRQEARGAPAEVGARQEHRADRVQFVRYGREVAPPQRVRAGEQAAADQDARAGQLEEVAGAGGAAEEG</sequence>
<evidence type="ECO:0000313" key="2">
    <source>
        <dbReference type="EMBL" id="RSM38118.1"/>
    </source>
</evidence>